<dbReference type="InterPro" id="IPR043504">
    <property type="entry name" value="Peptidase_S1_PA_chymotrypsin"/>
</dbReference>
<dbReference type="InterPro" id="IPR001314">
    <property type="entry name" value="Peptidase_S1A"/>
</dbReference>
<comment type="similarity">
    <text evidence="8">Belongs to the peptidase S1 family. CLIP subfamily.</text>
</comment>
<keyword evidence="2" id="KW-0964">Secreted</keyword>
<keyword evidence="7" id="KW-0325">Glycoprotein</keyword>
<dbReference type="PROSITE" id="PS50240">
    <property type="entry name" value="TRYPSIN_DOM"/>
    <property type="match status" value="3"/>
</dbReference>
<keyword evidence="5" id="KW-0391">Immunity</keyword>
<evidence type="ECO:0000313" key="11">
    <source>
        <dbReference type="EMBL" id="KAL1379391.1"/>
    </source>
</evidence>
<dbReference type="EMBL" id="JBEHCU010009701">
    <property type="protein sequence ID" value="KAL1379391.1"/>
    <property type="molecule type" value="Genomic_DNA"/>
</dbReference>
<dbReference type="InterPro" id="IPR018114">
    <property type="entry name" value="TRYPSIN_HIS"/>
</dbReference>
<dbReference type="SMART" id="SM00020">
    <property type="entry name" value="Tryp_SPc"/>
    <property type="match status" value="2"/>
</dbReference>
<evidence type="ECO:0000256" key="9">
    <source>
        <dbReference type="SAM" id="SignalP"/>
    </source>
</evidence>
<reference evidence="11 12" key="1">
    <citation type="submission" date="2024-05" db="EMBL/GenBank/DDBJ databases">
        <title>Culex pipiens pipiens assembly and annotation.</title>
        <authorList>
            <person name="Alout H."/>
            <person name="Durand T."/>
        </authorList>
    </citation>
    <scope>NUCLEOTIDE SEQUENCE [LARGE SCALE GENOMIC DNA]</scope>
    <source>
        <strain evidence="11">HA-2024</strain>
        <tissue evidence="11">Whole body</tissue>
    </source>
</reference>
<proteinExistence type="inferred from homology"/>
<protein>
    <recommendedName>
        <fullName evidence="10">Peptidase S1 domain-containing protein</fullName>
    </recommendedName>
</protein>
<feature type="domain" description="Peptidase S1" evidence="10">
    <location>
        <begin position="61"/>
        <end position="309"/>
    </location>
</feature>
<dbReference type="InterPro" id="IPR051333">
    <property type="entry name" value="CLIP_Serine_Protease"/>
</dbReference>
<dbReference type="FunFam" id="2.40.10.10:FF:000028">
    <property type="entry name" value="Serine protease easter"/>
    <property type="match status" value="1"/>
</dbReference>
<evidence type="ECO:0000256" key="2">
    <source>
        <dbReference type="ARBA" id="ARBA00022525"/>
    </source>
</evidence>
<evidence type="ECO:0000259" key="10">
    <source>
        <dbReference type="PROSITE" id="PS50240"/>
    </source>
</evidence>
<dbReference type="PANTHER" id="PTHR24260:SF147">
    <property type="entry name" value="EG:BACR7A4.3 PROTEIN-RELATED"/>
    <property type="match status" value="1"/>
</dbReference>
<dbReference type="AlphaFoldDB" id="A0ABD1CSJ0"/>
<keyword evidence="4 9" id="KW-0732">Signal</keyword>
<evidence type="ECO:0000256" key="8">
    <source>
        <dbReference type="ARBA" id="ARBA00024195"/>
    </source>
</evidence>
<dbReference type="Gene3D" id="2.40.10.10">
    <property type="entry name" value="Trypsin-like serine proteases"/>
    <property type="match status" value="5"/>
</dbReference>
<dbReference type="Pfam" id="PF00089">
    <property type="entry name" value="Trypsin"/>
    <property type="match status" value="3"/>
</dbReference>
<keyword evidence="12" id="KW-1185">Reference proteome</keyword>
<feature type="signal peptide" evidence="9">
    <location>
        <begin position="1"/>
        <end position="32"/>
    </location>
</feature>
<evidence type="ECO:0000313" key="12">
    <source>
        <dbReference type="Proteomes" id="UP001562425"/>
    </source>
</evidence>
<evidence type="ECO:0000256" key="4">
    <source>
        <dbReference type="ARBA" id="ARBA00022729"/>
    </source>
</evidence>
<dbReference type="SUPFAM" id="SSF50494">
    <property type="entry name" value="Trypsin-like serine proteases"/>
    <property type="match status" value="3"/>
</dbReference>
<feature type="domain" description="Peptidase S1" evidence="10">
    <location>
        <begin position="344"/>
        <end position="595"/>
    </location>
</feature>
<accession>A0ABD1CSJ0</accession>
<feature type="domain" description="Peptidase S1" evidence="10">
    <location>
        <begin position="688"/>
        <end position="927"/>
    </location>
</feature>
<evidence type="ECO:0000256" key="6">
    <source>
        <dbReference type="ARBA" id="ARBA00023157"/>
    </source>
</evidence>
<dbReference type="PANTHER" id="PTHR24260">
    <property type="match status" value="1"/>
</dbReference>
<dbReference type="InterPro" id="IPR009003">
    <property type="entry name" value="Peptidase_S1_PA"/>
</dbReference>
<name>A0ABD1CSJ0_CULPP</name>
<keyword evidence="3" id="KW-0399">Innate immunity</keyword>
<keyword evidence="6" id="KW-1015">Disulfide bond</keyword>
<dbReference type="Proteomes" id="UP001562425">
    <property type="component" value="Unassembled WGS sequence"/>
</dbReference>
<dbReference type="GO" id="GO:0045087">
    <property type="term" value="P:innate immune response"/>
    <property type="evidence" value="ECO:0007669"/>
    <property type="project" value="UniProtKB-KW"/>
</dbReference>
<evidence type="ECO:0000256" key="3">
    <source>
        <dbReference type="ARBA" id="ARBA00022588"/>
    </source>
</evidence>
<feature type="chain" id="PRO_5044857723" description="Peptidase S1 domain-containing protein" evidence="9">
    <location>
        <begin position="33"/>
        <end position="927"/>
    </location>
</feature>
<sequence length="927" mass="104308">MIGIGVPRWSLPVATFQLLLLLLVSTADWTLAFHKSFEELSVHTLPNSGSLEDCSLRLQKLVDRQATTPAVQYPTFSREFAHLVAIGWKQTSGDIEWRCSGTLISEDYVLTAAHCTQDEGNDPTTVRAGDLDLYGAKDDRFAQQTDIAEIVRHPEFNFNSAYHDVALLKLAKPVTVTDFVTPACLYTNDSFSFGKLHATGWDFYTDVSPPIYNTPLNIINQDRCKFWYRTNKDAFRRGINRMQMCAGDEVLTECPGDTGGPLQIRLLSSSRYTPFVVGVSALGVPCGQTTPGVYIKIAHYIGWIEDVTKKNFAPQECVTRHISFREADEALVAPSSKGSFSQPYLTGKKESIDANPNNAQLHIFKEFKCAVGKDGENVDWICGCTIVAQDFALTSARCVKNVEVDVVNYKNDWKRIAEIIFHPDYDKKTLYNDLALIRLQTDNRNRYDWKSVSCVAAIDEDQRHFLSFGIGPYNLNDDGTVGDNNTDGTERYLTARLPLLEPANCTEFYKNYGILKEGLNETQFCTWSRDWLVPGTCEPWNGNEVLGEVRPADDTNPFPEDVLGVGSYAPDCGFGRPMVATRVAAFREWMDTVIYRAVNVNSVRQVLLEKELALDYICEGPDREAGVCVHIDHCQHRDLGDEIKFCTNETAPIVCCPVNSFIATAHLPLLTECETNYQRFRPKSVDFAEGGPLDEDGTSRHPHSVMIGWKVNRTATNWHCMGTLINRNTVLTTASCTNSVKRRSPDVISIGETDVSRINDGEAQIIAVKETVRYQSYNSKTRDGDIAVLKLESEVSITANAVPACLWRDLNRTPFYAQQVQFDKRTLTAHDKNLVHNRDCQQFTSHTDLNNDQMCWQEFRLRPDGQDAPNCAHKGDPFVSWQRQSNNVYLPYLVGLYSYGDKERCATGEPVLATRITSYINWISLYM</sequence>
<dbReference type="GO" id="GO:0005576">
    <property type="term" value="C:extracellular region"/>
    <property type="evidence" value="ECO:0007669"/>
    <property type="project" value="UniProtKB-SubCell"/>
</dbReference>
<evidence type="ECO:0000256" key="7">
    <source>
        <dbReference type="ARBA" id="ARBA00023180"/>
    </source>
</evidence>
<dbReference type="InterPro" id="IPR001254">
    <property type="entry name" value="Trypsin_dom"/>
</dbReference>
<comment type="caution">
    <text evidence="11">The sequence shown here is derived from an EMBL/GenBank/DDBJ whole genome shotgun (WGS) entry which is preliminary data.</text>
</comment>
<evidence type="ECO:0000256" key="5">
    <source>
        <dbReference type="ARBA" id="ARBA00022859"/>
    </source>
</evidence>
<evidence type="ECO:0000256" key="1">
    <source>
        <dbReference type="ARBA" id="ARBA00004613"/>
    </source>
</evidence>
<gene>
    <name evidence="11" type="ORF">pipiens_003796</name>
</gene>
<organism evidence="11 12">
    <name type="scientific">Culex pipiens pipiens</name>
    <name type="common">Northern house mosquito</name>
    <dbReference type="NCBI Taxonomy" id="38569"/>
    <lineage>
        <taxon>Eukaryota</taxon>
        <taxon>Metazoa</taxon>
        <taxon>Ecdysozoa</taxon>
        <taxon>Arthropoda</taxon>
        <taxon>Hexapoda</taxon>
        <taxon>Insecta</taxon>
        <taxon>Pterygota</taxon>
        <taxon>Neoptera</taxon>
        <taxon>Endopterygota</taxon>
        <taxon>Diptera</taxon>
        <taxon>Nematocera</taxon>
        <taxon>Culicoidea</taxon>
        <taxon>Culicidae</taxon>
        <taxon>Culicinae</taxon>
        <taxon>Culicini</taxon>
        <taxon>Culex</taxon>
        <taxon>Culex</taxon>
    </lineage>
</organism>
<dbReference type="PRINTS" id="PR00722">
    <property type="entry name" value="CHYMOTRYPSIN"/>
</dbReference>
<dbReference type="CDD" id="cd00190">
    <property type="entry name" value="Tryp_SPc"/>
    <property type="match status" value="1"/>
</dbReference>
<dbReference type="PROSITE" id="PS00134">
    <property type="entry name" value="TRYPSIN_HIS"/>
    <property type="match status" value="1"/>
</dbReference>
<comment type="subcellular location">
    <subcellularLocation>
        <location evidence="1">Secreted</location>
    </subcellularLocation>
</comment>